<name>A0AA40ICF9_CNENI</name>
<dbReference type="Proteomes" id="UP001177744">
    <property type="component" value="Unassembled WGS sequence"/>
</dbReference>
<proteinExistence type="predicted"/>
<dbReference type="AlphaFoldDB" id="A0AA40ICF9"/>
<protein>
    <submittedName>
        <fullName evidence="1">Uncharacterized protein</fullName>
    </submittedName>
</protein>
<evidence type="ECO:0000313" key="2">
    <source>
        <dbReference type="Proteomes" id="UP001177744"/>
    </source>
</evidence>
<accession>A0AA40ICF9</accession>
<organism evidence="1 2">
    <name type="scientific">Cnephaeus nilssonii</name>
    <name type="common">Northern bat</name>
    <name type="synonym">Eptesicus nilssonii</name>
    <dbReference type="NCBI Taxonomy" id="3371016"/>
    <lineage>
        <taxon>Eukaryota</taxon>
        <taxon>Metazoa</taxon>
        <taxon>Chordata</taxon>
        <taxon>Craniata</taxon>
        <taxon>Vertebrata</taxon>
        <taxon>Euteleostomi</taxon>
        <taxon>Mammalia</taxon>
        <taxon>Eutheria</taxon>
        <taxon>Laurasiatheria</taxon>
        <taxon>Chiroptera</taxon>
        <taxon>Yangochiroptera</taxon>
        <taxon>Vespertilionidae</taxon>
        <taxon>Cnephaeus</taxon>
    </lineage>
</organism>
<gene>
    <name evidence="1" type="ORF">QTO34_000422</name>
</gene>
<keyword evidence="2" id="KW-1185">Reference proteome</keyword>
<evidence type="ECO:0000313" key="1">
    <source>
        <dbReference type="EMBL" id="KAK1346565.1"/>
    </source>
</evidence>
<sequence length="158" mass="17293">MCPWIWVRLDPGSGGSRAHLGPGPRHRQALDGSCPATQGRPEVQASLEWQLPSNLGLPEAQHPISGEGYRKKVLDTSNSNQEGRIRGLAREMDHPVHQGHPENLTLKAVLLILICLWPVTARNPHLRANYTWELTRTVDGTVIGHTTAPGSPSIEADL</sequence>
<reference evidence="1" key="1">
    <citation type="submission" date="2023-06" db="EMBL/GenBank/DDBJ databases">
        <title>Reference genome for the Northern bat (Eptesicus nilssonii), a most northern bat species.</title>
        <authorList>
            <person name="Laine V.N."/>
            <person name="Pulliainen A.T."/>
            <person name="Lilley T.M."/>
        </authorList>
    </citation>
    <scope>NUCLEOTIDE SEQUENCE</scope>
    <source>
        <strain evidence="1">BLF_Eptnil</strain>
        <tissue evidence="1">Kidney</tissue>
    </source>
</reference>
<dbReference type="EMBL" id="JAULJE010000001">
    <property type="protein sequence ID" value="KAK1346565.1"/>
    <property type="molecule type" value="Genomic_DNA"/>
</dbReference>
<comment type="caution">
    <text evidence="1">The sequence shown here is derived from an EMBL/GenBank/DDBJ whole genome shotgun (WGS) entry which is preliminary data.</text>
</comment>